<dbReference type="GO" id="GO:0016853">
    <property type="term" value="F:isomerase activity"/>
    <property type="evidence" value="ECO:0007669"/>
    <property type="project" value="UniProtKB-KW"/>
</dbReference>
<keyword evidence="1" id="KW-0413">Isomerase</keyword>
<protein>
    <submittedName>
        <fullName evidence="1">Delta3_5-Delta2_4-dienoyl-CoA isomerase_ mitochondrial</fullName>
    </submittedName>
</protein>
<accession>A0A7T8QWA5</accession>
<proteinExistence type="predicted"/>
<keyword evidence="2" id="KW-1185">Reference proteome</keyword>
<dbReference type="EMBL" id="CP045891">
    <property type="protein sequence ID" value="QQP57397.1"/>
    <property type="molecule type" value="Genomic_DNA"/>
</dbReference>
<organism evidence="1 2">
    <name type="scientific">Caligus rogercresseyi</name>
    <name type="common">Sea louse</name>
    <dbReference type="NCBI Taxonomy" id="217165"/>
    <lineage>
        <taxon>Eukaryota</taxon>
        <taxon>Metazoa</taxon>
        <taxon>Ecdysozoa</taxon>
        <taxon>Arthropoda</taxon>
        <taxon>Crustacea</taxon>
        <taxon>Multicrustacea</taxon>
        <taxon>Hexanauplia</taxon>
        <taxon>Copepoda</taxon>
        <taxon>Siphonostomatoida</taxon>
        <taxon>Caligidae</taxon>
        <taxon>Caligus</taxon>
    </lineage>
</organism>
<evidence type="ECO:0000313" key="2">
    <source>
        <dbReference type="Proteomes" id="UP000595437"/>
    </source>
</evidence>
<feature type="non-terminal residue" evidence="1">
    <location>
        <position position="1"/>
    </location>
</feature>
<evidence type="ECO:0000313" key="1">
    <source>
        <dbReference type="EMBL" id="QQP57397.1"/>
    </source>
</evidence>
<dbReference type="Proteomes" id="UP000595437">
    <property type="component" value="Chromosome 2"/>
</dbReference>
<reference evidence="2" key="1">
    <citation type="submission" date="2021-01" db="EMBL/GenBank/DDBJ databases">
        <title>Caligus Genome Assembly.</title>
        <authorList>
            <person name="Gallardo-Escarate C."/>
        </authorList>
    </citation>
    <scope>NUCLEOTIDE SEQUENCE [LARGE SCALE GENOMIC DNA]</scope>
</reference>
<dbReference type="AlphaFoldDB" id="A0A7T8QWA5"/>
<name>A0A7T8QWA5_CALRO</name>
<sequence>PPFTRLRGCWGRLGEHSRYSLLHGRCIFQIKEVDLGLAADGAHFSDSQRSLAMKAGSRALLHCQTNEEL</sequence>
<gene>
    <name evidence="1" type="ORF">FKW44_002373</name>
</gene>